<dbReference type="EMBL" id="JANRMS010000864">
    <property type="protein sequence ID" value="KAJ3533484.1"/>
    <property type="molecule type" value="Genomic_DNA"/>
</dbReference>
<accession>A0ACC1S769</accession>
<name>A0ACC1S769_9HYPO</name>
<keyword evidence="2" id="KW-1185">Reference proteome</keyword>
<reference evidence="1" key="1">
    <citation type="submission" date="2022-08" db="EMBL/GenBank/DDBJ databases">
        <title>Genome Sequence of Fusarium decemcellulare.</title>
        <authorList>
            <person name="Buettner E."/>
        </authorList>
    </citation>
    <scope>NUCLEOTIDE SEQUENCE</scope>
    <source>
        <strain evidence="1">Babe19</strain>
    </source>
</reference>
<comment type="caution">
    <text evidence="1">The sequence shown here is derived from an EMBL/GenBank/DDBJ whole genome shotgun (WGS) entry which is preliminary data.</text>
</comment>
<proteinExistence type="predicted"/>
<sequence>MPVSQRRLLVMVLNVSTMLSTLWAIFTMFKPGGITFLEGFILFCATICTPPYIISSWNYIIGLCINAFGKAEESIYPYFDVDGPLPEITSKTALTICMRNEDPAPIFNRLHAMRESLRKTGRLQHFRFVMLSDTSDPDVMQMEDEGFAHHQNSLGEGMSQATVYRRRDKNTGFKAGNIKDYLDNLSEGDDFFVVLDSDSAMGGDVLVRMVSSMEKHPQIGLLQTQFSGMPAIGTFTRLLQFGLRYSLGAYNIGSSWWVNDCAFYWGHNAMIRTKAFHKNCMLPVLPGKPPLGGYILSHDVMEGIFMRRGGYEVRMIPIETESYETNPPTFLDYLRRENRWCQGSMQYWFMLKEPGLKPVSRFQVYQILISYLAPASWALLSFAGVVKGLLGGFNNTQVDLRFTPQLVIIGVNLLPKIAGIMDIAGTSFERYGGGFRCIVSVLLELILMTLIGPATAVAITVFLCGLLMGKSITWDSQNRDRLGLSLRETFRVLWPQTLIGFGIAGLLTIKGTIPQMWTLPFVASLCLAMPAAILTASPRLSHITMCLRLFTIPEEVKLPPLLSSLIAPEIISRYQGSGFQNGRTKST</sequence>
<evidence type="ECO:0000313" key="2">
    <source>
        <dbReference type="Proteomes" id="UP001148629"/>
    </source>
</evidence>
<evidence type="ECO:0000313" key="1">
    <source>
        <dbReference type="EMBL" id="KAJ3533484.1"/>
    </source>
</evidence>
<organism evidence="1 2">
    <name type="scientific">Fusarium decemcellulare</name>
    <dbReference type="NCBI Taxonomy" id="57161"/>
    <lineage>
        <taxon>Eukaryota</taxon>
        <taxon>Fungi</taxon>
        <taxon>Dikarya</taxon>
        <taxon>Ascomycota</taxon>
        <taxon>Pezizomycotina</taxon>
        <taxon>Sordariomycetes</taxon>
        <taxon>Hypocreomycetidae</taxon>
        <taxon>Hypocreales</taxon>
        <taxon>Nectriaceae</taxon>
        <taxon>Fusarium</taxon>
        <taxon>Fusarium decemcellulare species complex</taxon>
    </lineage>
</organism>
<protein>
    <submittedName>
        <fullName evidence="1">Uncharacterized protein</fullName>
    </submittedName>
</protein>
<dbReference type="Proteomes" id="UP001148629">
    <property type="component" value="Unassembled WGS sequence"/>
</dbReference>
<gene>
    <name evidence="1" type="ORF">NM208_g7965</name>
</gene>